<keyword evidence="3" id="KW-1185">Reference proteome</keyword>
<evidence type="ECO:0000313" key="2">
    <source>
        <dbReference type="EMBL" id="MDM5147058.1"/>
    </source>
</evidence>
<proteinExistence type="inferred from homology"/>
<organism evidence="2 3">
    <name type="scientific">Candidatus Doriopsillibacter californiensis</name>
    <dbReference type="NCBI Taxonomy" id="2970740"/>
    <lineage>
        <taxon>Bacteria</taxon>
        <taxon>Pseudomonadati</taxon>
        <taxon>Pseudomonadota</taxon>
        <taxon>Gammaproteobacteria</taxon>
        <taxon>Candidatus Tethybacterales</taxon>
        <taxon>Candidatus Persebacteraceae</taxon>
        <taxon>Candidatus Doriopsillibacter</taxon>
    </lineage>
</organism>
<sequence length="69" mass="7776">MDSEFLQILVCPLCKGKLDYRPEERRFICHADRLVFPITEDGIPVLLAEEAAPLSDDATVSPDKDTSRK</sequence>
<gene>
    <name evidence="2" type="ORF">NQX30_01490</name>
</gene>
<dbReference type="Pfam" id="PF03966">
    <property type="entry name" value="Trm112p"/>
    <property type="match status" value="1"/>
</dbReference>
<dbReference type="HAMAP" id="MF_01187">
    <property type="entry name" value="UPF0434"/>
    <property type="match status" value="1"/>
</dbReference>
<name>A0ABT7QK28_9GAMM</name>
<dbReference type="Gene3D" id="2.20.25.10">
    <property type="match status" value="1"/>
</dbReference>
<dbReference type="PANTHER" id="PTHR33505">
    <property type="entry name" value="ZGC:162634"/>
    <property type="match status" value="1"/>
</dbReference>
<comment type="similarity">
    <text evidence="1">Belongs to the UPF0434 family.</text>
</comment>
<dbReference type="InterPro" id="IPR005651">
    <property type="entry name" value="Trm112-like"/>
</dbReference>
<dbReference type="EMBL" id="JANQAO010000001">
    <property type="protein sequence ID" value="MDM5147058.1"/>
    <property type="molecule type" value="Genomic_DNA"/>
</dbReference>
<protein>
    <recommendedName>
        <fullName evidence="1">UPF0434 protein NQX30_01490</fullName>
    </recommendedName>
</protein>
<dbReference type="PANTHER" id="PTHR33505:SF4">
    <property type="entry name" value="PROTEIN PREY, MITOCHONDRIAL"/>
    <property type="match status" value="1"/>
</dbReference>
<accession>A0ABT7QK28</accession>
<dbReference type="Proteomes" id="UP001168167">
    <property type="component" value="Unassembled WGS sequence"/>
</dbReference>
<dbReference type="SUPFAM" id="SSF158997">
    <property type="entry name" value="Trm112p-like"/>
    <property type="match status" value="1"/>
</dbReference>
<evidence type="ECO:0000256" key="1">
    <source>
        <dbReference type="HAMAP-Rule" id="MF_01187"/>
    </source>
</evidence>
<reference evidence="2" key="1">
    <citation type="submission" date="2022-08" db="EMBL/GenBank/DDBJ databases">
        <authorList>
            <person name="Dzunkova M."/>
            <person name="La Clair J."/>
            <person name="Tyml T."/>
            <person name="Doud D."/>
            <person name="Schulz F."/>
            <person name="Piquer S."/>
            <person name="Porcel Sanchis D."/>
            <person name="Osborn A."/>
            <person name="Robinson D."/>
            <person name="Louie K.B."/>
            <person name="Bowen B.P."/>
            <person name="Bowers R."/>
            <person name="Lee J."/>
            <person name="Arnau Llombart V."/>
            <person name="Diaz Villanueva W."/>
            <person name="Gosliner T."/>
            <person name="Northen T."/>
            <person name="Cheng J.-F."/>
            <person name="Burkart M.D."/>
            <person name="Woyke T."/>
        </authorList>
    </citation>
    <scope>NUCLEOTIDE SEQUENCE</scope>
    <source>
        <strain evidence="2">Df01</strain>
    </source>
</reference>
<evidence type="ECO:0000313" key="3">
    <source>
        <dbReference type="Proteomes" id="UP001168167"/>
    </source>
</evidence>
<reference evidence="2" key="2">
    <citation type="journal article" date="2023" name="Microbiome">
        <title>Synthase-selected sorting approach identifies a beta-lactone synthase in a nudibranch symbiotic bacterium.</title>
        <authorList>
            <person name="Dzunkova M."/>
            <person name="La Clair J.J."/>
            <person name="Tyml T."/>
            <person name="Doud D."/>
            <person name="Schulz F."/>
            <person name="Piquer-Esteban S."/>
            <person name="Porcel Sanchis D."/>
            <person name="Osborn A."/>
            <person name="Robinson D."/>
            <person name="Louie K.B."/>
            <person name="Bowen B.P."/>
            <person name="Bowers R.M."/>
            <person name="Lee J."/>
            <person name="Arnau V."/>
            <person name="Diaz-Villanueva W."/>
            <person name="Stepanauskas R."/>
            <person name="Gosliner T."/>
            <person name="Date S.V."/>
            <person name="Northen T.R."/>
            <person name="Cheng J.F."/>
            <person name="Burkart M.D."/>
            <person name="Woyke T."/>
        </authorList>
    </citation>
    <scope>NUCLEOTIDE SEQUENCE</scope>
    <source>
        <strain evidence="2">Df01</strain>
    </source>
</reference>
<comment type="caution">
    <text evidence="2">The sequence shown here is derived from an EMBL/GenBank/DDBJ whole genome shotgun (WGS) entry which is preliminary data.</text>
</comment>